<evidence type="ECO:0000256" key="3">
    <source>
        <dbReference type="ARBA" id="ARBA00022719"/>
    </source>
</evidence>
<evidence type="ECO:0000256" key="7">
    <source>
        <dbReference type="ARBA" id="ARBA00023136"/>
    </source>
</evidence>
<keyword evidence="2 8" id="KW-0812">Transmembrane</keyword>
<feature type="transmembrane region" description="Helical" evidence="9">
    <location>
        <begin position="88"/>
        <end position="111"/>
    </location>
</feature>
<evidence type="ECO:0000256" key="9">
    <source>
        <dbReference type="SAM" id="Phobius"/>
    </source>
</evidence>
<comment type="similarity">
    <text evidence="8">Belongs to the complex I subunit 1 family.</text>
</comment>
<dbReference type="GO" id="GO:0048038">
    <property type="term" value="F:quinone binding"/>
    <property type="evidence" value="ECO:0007669"/>
    <property type="project" value="UniProtKB-KW"/>
</dbReference>
<keyword evidence="7 9" id="KW-0472">Membrane</keyword>
<evidence type="ECO:0000256" key="8">
    <source>
        <dbReference type="RuleBase" id="RU000471"/>
    </source>
</evidence>
<keyword evidence="6" id="KW-0830">Ubiquinone</keyword>
<dbReference type="GO" id="GO:0005886">
    <property type="term" value="C:plasma membrane"/>
    <property type="evidence" value="ECO:0007669"/>
    <property type="project" value="UniProtKB-SubCell"/>
</dbReference>
<name>A0A376Y7M0_ECOLX</name>
<gene>
    <name evidence="10" type="primary">nuoH_3</name>
    <name evidence="10" type="ORF">NCTC9117_02190</name>
</gene>
<reference evidence="10 11" key="1">
    <citation type="submission" date="2018-06" db="EMBL/GenBank/DDBJ databases">
        <authorList>
            <consortium name="Pathogen Informatics"/>
            <person name="Doyle S."/>
        </authorList>
    </citation>
    <scope>NUCLEOTIDE SEQUENCE [LARGE SCALE GENOMIC DNA]</scope>
    <source>
        <strain evidence="10 11">NCTC9117</strain>
    </source>
</reference>
<feature type="transmembrane region" description="Helical" evidence="9">
    <location>
        <begin position="123"/>
        <end position="143"/>
    </location>
</feature>
<evidence type="ECO:0000313" key="10">
    <source>
        <dbReference type="EMBL" id="STJ79603.1"/>
    </source>
</evidence>
<sequence length="179" mass="20084">MRASAQTLSYEVFLGLSLMGVVAQAGSFNMTDIVNSQAHVWNVIPQFFGFITFAIAGVAVCHRHPFDQPEAEQELADGYHIEYSGMKFGLFFVGEYIGIVTISALMVTLFFGGWQGPLLPPFIWFALKTAFFMMMFILIRASLPRPRYDQVMSFGWKICLPLTLINLLVTAAVILWQAQ</sequence>
<dbReference type="PANTHER" id="PTHR11432">
    <property type="entry name" value="NADH DEHYDROGENASE SUBUNIT 1"/>
    <property type="match status" value="1"/>
</dbReference>
<dbReference type="PROSITE" id="PS00668">
    <property type="entry name" value="COMPLEX1_ND1_2"/>
    <property type="match status" value="1"/>
</dbReference>
<dbReference type="PANTHER" id="PTHR11432:SF3">
    <property type="entry name" value="NADH-UBIQUINONE OXIDOREDUCTASE CHAIN 1"/>
    <property type="match status" value="1"/>
</dbReference>
<accession>A0A376Y7M0</accession>
<evidence type="ECO:0000256" key="5">
    <source>
        <dbReference type="ARBA" id="ARBA00022989"/>
    </source>
</evidence>
<dbReference type="GO" id="GO:0003954">
    <property type="term" value="F:NADH dehydrogenase activity"/>
    <property type="evidence" value="ECO:0007669"/>
    <property type="project" value="TreeGrafter"/>
</dbReference>
<dbReference type="Proteomes" id="UP000254785">
    <property type="component" value="Unassembled WGS sequence"/>
</dbReference>
<evidence type="ECO:0000256" key="2">
    <source>
        <dbReference type="ARBA" id="ARBA00022692"/>
    </source>
</evidence>
<dbReference type="EMBL" id="UGDC01000003">
    <property type="protein sequence ID" value="STJ79603.1"/>
    <property type="molecule type" value="Genomic_DNA"/>
</dbReference>
<evidence type="ECO:0000256" key="6">
    <source>
        <dbReference type="ARBA" id="ARBA00023075"/>
    </source>
</evidence>
<keyword evidence="4" id="KW-1278">Translocase</keyword>
<keyword evidence="8" id="KW-0520">NAD</keyword>
<dbReference type="EC" id="1.6.5.11" evidence="10"/>
<dbReference type="Pfam" id="PF00146">
    <property type="entry name" value="NADHdh"/>
    <property type="match status" value="1"/>
</dbReference>
<keyword evidence="5 9" id="KW-1133">Transmembrane helix</keyword>
<dbReference type="InterPro" id="IPR018086">
    <property type="entry name" value="NADH_UbQ_OxRdtase_su1_CS"/>
</dbReference>
<organism evidence="10 11">
    <name type="scientific">Escherichia coli</name>
    <dbReference type="NCBI Taxonomy" id="562"/>
    <lineage>
        <taxon>Bacteria</taxon>
        <taxon>Pseudomonadati</taxon>
        <taxon>Pseudomonadota</taxon>
        <taxon>Gammaproteobacteria</taxon>
        <taxon>Enterobacterales</taxon>
        <taxon>Enterobacteriaceae</taxon>
        <taxon>Escherichia</taxon>
    </lineage>
</organism>
<proteinExistence type="inferred from homology"/>
<feature type="transmembrane region" description="Helical" evidence="9">
    <location>
        <begin position="12"/>
        <end position="31"/>
    </location>
</feature>
<comment type="subcellular location">
    <subcellularLocation>
        <location evidence="8">Cell membrane</location>
        <topology evidence="8">Multi-pass membrane protein</topology>
    </subcellularLocation>
    <subcellularLocation>
        <location evidence="1">Membrane</location>
        <topology evidence="1">Multi-pass membrane protein</topology>
    </subcellularLocation>
</comment>
<keyword evidence="3" id="KW-0874">Quinone</keyword>
<dbReference type="AlphaFoldDB" id="A0A376Y7M0"/>
<keyword evidence="10" id="KW-0560">Oxidoreductase</keyword>
<evidence type="ECO:0000313" key="11">
    <source>
        <dbReference type="Proteomes" id="UP000254785"/>
    </source>
</evidence>
<protein>
    <submittedName>
        <fullName evidence="10">NADH dehydrogenase I subunit H</fullName>
        <ecNumber evidence="10">1.6.5.11</ecNumber>
    </submittedName>
</protein>
<evidence type="ECO:0000256" key="1">
    <source>
        <dbReference type="ARBA" id="ARBA00004141"/>
    </source>
</evidence>
<dbReference type="InterPro" id="IPR001694">
    <property type="entry name" value="NADH_UbQ_OxRdtase_su1/FPO"/>
</dbReference>
<feature type="transmembrane region" description="Helical" evidence="9">
    <location>
        <begin position="43"/>
        <end position="61"/>
    </location>
</feature>
<feature type="transmembrane region" description="Helical" evidence="9">
    <location>
        <begin position="155"/>
        <end position="176"/>
    </location>
</feature>
<evidence type="ECO:0000256" key="4">
    <source>
        <dbReference type="ARBA" id="ARBA00022967"/>
    </source>
</evidence>
<dbReference type="GO" id="GO:0009060">
    <property type="term" value="P:aerobic respiration"/>
    <property type="evidence" value="ECO:0007669"/>
    <property type="project" value="TreeGrafter"/>
</dbReference>